<gene>
    <name evidence="2" type="ORF">KME60_31170</name>
</gene>
<reference evidence="2" key="1">
    <citation type="submission" date="2021-05" db="EMBL/GenBank/DDBJ databases">
        <authorList>
            <person name="Pietrasiak N."/>
            <person name="Ward R."/>
            <person name="Stajich J.E."/>
            <person name="Kurbessoian T."/>
        </authorList>
    </citation>
    <scope>NUCLEOTIDE SEQUENCE</scope>
    <source>
        <strain evidence="2">GSE-NOS-MK-12-04C</strain>
    </source>
</reference>
<dbReference type="EMBL" id="JAHHGZ010000053">
    <property type="protein sequence ID" value="MBW4671766.1"/>
    <property type="molecule type" value="Genomic_DNA"/>
</dbReference>
<comment type="caution">
    <text evidence="2">The sequence shown here is derived from an EMBL/GenBank/DDBJ whole genome shotgun (WGS) entry which is preliminary data.</text>
</comment>
<reference evidence="2" key="2">
    <citation type="journal article" date="2022" name="Microbiol. Resour. Announc.">
        <title>Metagenome Sequencing to Explore Phylogenomics of Terrestrial Cyanobacteria.</title>
        <authorList>
            <person name="Ward R.D."/>
            <person name="Stajich J.E."/>
            <person name="Johansen J.R."/>
            <person name="Huntemann M."/>
            <person name="Clum A."/>
            <person name="Foster B."/>
            <person name="Foster B."/>
            <person name="Roux S."/>
            <person name="Palaniappan K."/>
            <person name="Varghese N."/>
            <person name="Mukherjee S."/>
            <person name="Reddy T.B.K."/>
            <person name="Daum C."/>
            <person name="Copeland A."/>
            <person name="Chen I.A."/>
            <person name="Ivanova N.N."/>
            <person name="Kyrpides N.C."/>
            <person name="Shapiro N."/>
            <person name="Eloe-Fadrosh E.A."/>
            <person name="Pietrasiak N."/>
        </authorList>
    </citation>
    <scope>NUCLEOTIDE SEQUENCE</scope>
    <source>
        <strain evidence="2">GSE-NOS-MK-12-04C</strain>
    </source>
</reference>
<evidence type="ECO:0000313" key="3">
    <source>
        <dbReference type="Proteomes" id="UP000729701"/>
    </source>
</evidence>
<name>A0A951QTD6_9CYAN</name>
<proteinExistence type="predicted"/>
<sequence length="528" mass="60931">MDSKVYAPNIHLFAFYLKDNPNPTVVNDDEKNNYSEDNNDWLWQKCDNIIEKTLDKKIEIKQYLDLEKDINRPCVELVNLDIKNSNLLDNDFLVIDSVNGKINLGRGKDFIYPIRTYKSYALALSLYRLEEQKASKINVNEVRSLNPDNCFILHEQESDSFVGQTLLITAHLSAEDREKDLNSLKEIADRCLEAIFPENYKAPPFNQVGQLFGSPIFEYGIFRQLTSYHHTLVWFFLDEESENKFHTCYKELFDLFFFRAKVVSAYKRSCKNAKKAAIAKYEEIESHIKQFLQPREHLRLDESDLQKFNEQLIILPRMALQYADKLRDIEVKQNTIIDHSRNYTEKLQEIRSRFSDESLEFLAIFGEKTCCYFQEQVTADLGYFHHGFGLIDKAIASIRGQVAIELAERERDRQEVLETSAQGEKERDRDLQVTILAVGSGIGAGQIASTLSSTSPLPTLTVGPKKYQEYVSAIVYSFIFGIIFGILVGFLIRGWDILLQRIKQRKPRKLHIPVSETNSGLQGTEKVG</sequence>
<feature type="transmembrane region" description="Helical" evidence="1">
    <location>
        <begin position="474"/>
        <end position="499"/>
    </location>
</feature>
<keyword evidence="1" id="KW-0812">Transmembrane</keyword>
<keyword evidence="1" id="KW-1133">Transmembrane helix</keyword>
<organism evidence="2 3">
    <name type="scientific">Cyanomargarita calcarea GSE-NOS-MK-12-04C</name>
    <dbReference type="NCBI Taxonomy" id="2839659"/>
    <lineage>
        <taxon>Bacteria</taxon>
        <taxon>Bacillati</taxon>
        <taxon>Cyanobacteriota</taxon>
        <taxon>Cyanophyceae</taxon>
        <taxon>Nostocales</taxon>
        <taxon>Cyanomargaritaceae</taxon>
        <taxon>Cyanomargarita</taxon>
    </lineage>
</organism>
<keyword evidence="1" id="KW-0472">Membrane</keyword>
<dbReference type="Proteomes" id="UP000729701">
    <property type="component" value="Unassembled WGS sequence"/>
</dbReference>
<protein>
    <submittedName>
        <fullName evidence="2">Uncharacterized protein</fullName>
    </submittedName>
</protein>
<dbReference type="AlphaFoldDB" id="A0A951QTD6"/>
<evidence type="ECO:0000256" key="1">
    <source>
        <dbReference type="SAM" id="Phobius"/>
    </source>
</evidence>
<accession>A0A951QTD6</accession>
<evidence type="ECO:0000313" key="2">
    <source>
        <dbReference type="EMBL" id="MBW4671766.1"/>
    </source>
</evidence>